<feature type="non-terminal residue" evidence="4">
    <location>
        <position position="467"/>
    </location>
</feature>
<dbReference type="InterPro" id="IPR036288">
    <property type="entry name" value="Aconitase_B_HEAT-like_dom_sf"/>
</dbReference>
<dbReference type="Proteomes" id="UP001384579">
    <property type="component" value="Unassembled WGS sequence"/>
</dbReference>
<organism evidence="4 5">
    <name type="scientific">Microcoleus anatoxicus PTRS2</name>
    <dbReference type="NCBI Taxonomy" id="2705321"/>
    <lineage>
        <taxon>Bacteria</taxon>
        <taxon>Bacillati</taxon>
        <taxon>Cyanobacteriota</taxon>
        <taxon>Cyanophyceae</taxon>
        <taxon>Oscillatoriophycideae</taxon>
        <taxon>Oscillatoriales</taxon>
        <taxon>Microcoleaceae</taxon>
        <taxon>Microcoleus</taxon>
        <taxon>Microcoleus anatoxicus</taxon>
    </lineage>
</organism>
<dbReference type="InterPro" id="IPR015933">
    <property type="entry name" value="Aconitase_B_HEAT-like_dom"/>
</dbReference>
<dbReference type="InterPro" id="IPR015928">
    <property type="entry name" value="Aconitase/3IPM_dehydase_swvl"/>
</dbReference>
<dbReference type="EMBL" id="JBBLXS010000388">
    <property type="protein sequence ID" value="MEK0187588.1"/>
    <property type="molecule type" value="Genomic_DNA"/>
</dbReference>
<dbReference type="InterPro" id="IPR015929">
    <property type="entry name" value="Aconitase_B_swivel"/>
</dbReference>
<keyword evidence="1" id="KW-0408">Iron</keyword>
<dbReference type="Pfam" id="PF11791">
    <property type="entry name" value="Aconitase_B_N"/>
    <property type="match status" value="1"/>
</dbReference>
<name>A0ABU8YTA4_9CYAN</name>
<dbReference type="SUPFAM" id="SSF53732">
    <property type="entry name" value="Aconitase iron-sulfur domain"/>
    <property type="match status" value="1"/>
</dbReference>
<dbReference type="Pfam" id="PF06434">
    <property type="entry name" value="Aconitase_2_N"/>
    <property type="match status" value="1"/>
</dbReference>
<sequence>MLESYRQHAASRAALGIPPLPLDAQQTSELCELLKNPPPGEEETLVELLRDRVPPGVDQAAYVKAGFLTSIAKGEIQSPLISPKWAVYLLGTMMGGYNVHSLIDLLNPTAETAIPATAARALSKTLLVFDAFHDVLELSDVNPYAKQVIDSWVNAEWFTSRPPLAEAITVTVFKVPGETNTDDLSPAPQATTRPDIPLHALAMLESKMPGAVQTIAELKQKGHPVAYVGDVVGTGSSRKSAINSVLWHIGNDIPFVPNKRNGGYILGSAIAPIFFNTAEDSGALPIECDVAKMETGMVITIHPYKGEITNEAGEIISTFTLKPDTILDEVRAGGRIPLLIGRTLTDKTREALGLEISTIFTRPSIPVDTHKGFTLAQKMVGKACGLVGVRPGTSCEPVMTTVGSQDTTGPMTRDELKELACLGFSADLVIQSFCHTAAYPKPVDVKTHHELPDFMAQRGGVALRPGD</sequence>
<proteinExistence type="predicted"/>
<dbReference type="Gene3D" id="3.20.19.10">
    <property type="entry name" value="Aconitase, domain 4"/>
    <property type="match status" value="1"/>
</dbReference>
<dbReference type="InterPro" id="IPR015932">
    <property type="entry name" value="Aconitase_dom2"/>
</dbReference>
<evidence type="ECO:0000259" key="2">
    <source>
        <dbReference type="Pfam" id="PF06434"/>
    </source>
</evidence>
<dbReference type="Gene3D" id="1.25.40.310">
    <property type="entry name" value="Aconitate B, HEAT-like domain"/>
    <property type="match status" value="1"/>
</dbReference>
<dbReference type="InterPro" id="IPR015931">
    <property type="entry name" value="Acnase/IPM_dHydase_lsu_aba_1/3"/>
</dbReference>
<evidence type="ECO:0000313" key="4">
    <source>
        <dbReference type="EMBL" id="MEK0187588.1"/>
    </source>
</evidence>
<accession>A0ABU8YTA4</accession>
<gene>
    <name evidence="4" type="ORF">WMG39_22420</name>
</gene>
<reference evidence="4 5" key="1">
    <citation type="journal article" date="2020" name="Harmful Algae">
        <title>Molecular and morphological characterization of a novel dihydroanatoxin-a producing Microcoleus species (cyanobacteria) from the Russian River, California, USA.</title>
        <authorList>
            <person name="Conklin K.Y."/>
            <person name="Stancheva R."/>
            <person name="Otten T.G."/>
            <person name="Fadness R."/>
            <person name="Boyer G.L."/>
            <person name="Read B."/>
            <person name="Zhang X."/>
            <person name="Sheath R.G."/>
        </authorList>
    </citation>
    <scope>NUCLEOTIDE SEQUENCE [LARGE SCALE GENOMIC DNA]</scope>
    <source>
        <strain evidence="4 5">PTRS2</strain>
    </source>
</reference>
<dbReference type="PANTHER" id="PTHR43160">
    <property type="entry name" value="ACONITATE HYDRATASE B"/>
    <property type="match status" value="1"/>
</dbReference>
<dbReference type="Gene3D" id="3.30.499.10">
    <property type="entry name" value="Aconitase, domain 3"/>
    <property type="match status" value="1"/>
</dbReference>
<feature type="domain" description="Aconitase B swivel" evidence="2">
    <location>
        <begin position="170"/>
        <end position="373"/>
    </location>
</feature>
<evidence type="ECO:0000259" key="3">
    <source>
        <dbReference type="Pfam" id="PF11791"/>
    </source>
</evidence>
<dbReference type="SUPFAM" id="SSF74778">
    <property type="entry name" value="Aconitase B, N-terminal domain"/>
    <property type="match status" value="1"/>
</dbReference>
<evidence type="ECO:0000313" key="5">
    <source>
        <dbReference type="Proteomes" id="UP001384579"/>
    </source>
</evidence>
<keyword evidence="5" id="KW-1185">Reference proteome</keyword>
<dbReference type="InterPro" id="IPR050926">
    <property type="entry name" value="Aconitase/IPM_isomerase"/>
</dbReference>
<dbReference type="PANTHER" id="PTHR43160:SF4">
    <property type="entry name" value="ACONITATE HYDRATASE B"/>
    <property type="match status" value="1"/>
</dbReference>
<dbReference type="InterPro" id="IPR036008">
    <property type="entry name" value="Aconitase_4Fe-4S_dom"/>
</dbReference>
<feature type="domain" description="Aconitase B HEAT-like" evidence="3">
    <location>
        <begin position="5"/>
        <end position="158"/>
    </location>
</feature>
<evidence type="ECO:0000256" key="1">
    <source>
        <dbReference type="ARBA" id="ARBA00023004"/>
    </source>
</evidence>
<dbReference type="Gene3D" id="3.40.1060.10">
    <property type="entry name" value="Aconitase, Domain 2"/>
    <property type="match status" value="1"/>
</dbReference>
<dbReference type="SUPFAM" id="SSF52016">
    <property type="entry name" value="LeuD/IlvD-like"/>
    <property type="match status" value="1"/>
</dbReference>
<comment type="caution">
    <text evidence="4">The sequence shown here is derived from an EMBL/GenBank/DDBJ whole genome shotgun (WGS) entry which is preliminary data.</text>
</comment>
<dbReference type="CDD" id="cd01576">
    <property type="entry name" value="AcnB_Swivel"/>
    <property type="match status" value="1"/>
</dbReference>
<protein>
    <submittedName>
        <fullName evidence="4">Aconitate hydratase B</fullName>
    </submittedName>
</protein>